<reference evidence="2" key="1">
    <citation type="submission" date="2018-06" db="EMBL/GenBank/DDBJ databases">
        <title>Genome assembly of Danube salmon.</title>
        <authorList>
            <person name="Macqueen D.J."/>
            <person name="Gundappa M.K."/>
        </authorList>
    </citation>
    <scope>NUCLEOTIDE SEQUENCE [LARGE SCALE GENOMIC DNA]</scope>
</reference>
<reference evidence="1" key="2">
    <citation type="submission" date="2025-08" db="UniProtKB">
        <authorList>
            <consortium name="Ensembl"/>
        </authorList>
    </citation>
    <scope>IDENTIFICATION</scope>
</reference>
<dbReference type="Ensembl" id="ENSHHUT00000047013.1">
    <property type="protein sequence ID" value="ENSHHUP00000045334.1"/>
    <property type="gene ID" value="ENSHHUG00000027681.1"/>
</dbReference>
<evidence type="ECO:0000313" key="1">
    <source>
        <dbReference type="Ensembl" id="ENSHHUP00000045334.1"/>
    </source>
</evidence>
<dbReference type="GeneTree" id="ENSGT00950000182863"/>
<dbReference type="Proteomes" id="UP000314982">
    <property type="component" value="Unassembled WGS sequence"/>
</dbReference>
<proteinExistence type="predicted"/>
<sequence>MDFKTSNEETKTGVYLLQDGNEEPFNIRLHLAKDILTIQEQDVICVSGEPFYSSVSNLPCLSNKIPRIDIILLFYRHSKRLGPALTACVGM</sequence>
<keyword evidence="2" id="KW-1185">Reference proteome</keyword>
<dbReference type="AlphaFoldDB" id="A0A4W5N6V8"/>
<protein>
    <submittedName>
        <fullName evidence="1">Syntrophin gamma 1</fullName>
    </submittedName>
</protein>
<reference evidence="1" key="3">
    <citation type="submission" date="2025-09" db="UniProtKB">
        <authorList>
            <consortium name="Ensembl"/>
        </authorList>
    </citation>
    <scope>IDENTIFICATION</scope>
</reference>
<organism evidence="1 2">
    <name type="scientific">Hucho hucho</name>
    <name type="common">huchen</name>
    <dbReference type="NCBI Taxonomy" id="62062"/>
    <lineage>
        <taxon>Eukaryota</taxon>
        <taxon>Metazoa</taxon>
        <taxon>Chordata</taxon>
        <taxon>Craniata</taxon>
        <taxon>Vertebrata</taxon>
        <taxon>Euteleostomi</taxon>
        <taxon>Actinopterygii</taxon>
        <taxon>Neopterygii</taxon>
        <taxon>Teleostei</taxon>
        <taxon>Protacanthopterygii</taxon>
        <taxon>Salmoniformes</taxon>
        <taxon>Salmonidae</taxon>
        <taxon>Salmoninae</taxon>
        <taxon>Hucho</taxon>
    </lineage>
</organism>
<evidence type="ECO:0000313" key="2">
    <source>
        <dbReference type="Proteomes" id="UP000314982"/>
    </source>
</evidence>
<name>A0A4W5N6V8_9TELE</name>
<accession>A0A4W5N6V8</accession>